<reference evidence="1" key="1">
    <citation type="submission" date="2022-05" db="EMBL/GenBank/DDBJ databases">
        <title>Chromosome-level genome of Chaenocephalus aceratus.</title>
        <authorList>
            <person name="Park H."/>
        </authorList>
    </citation>
    <scope>NUCLEOTIDE SEQUENCE</scope>
    <source>
        <strain evidence="1">KU_202001</strain>
    </source>
</reference>
<protein>
    <submittedName>
        <fullName evidence="1">Uncharacterized protein</fullName>
    </submittedName>
</protein>
<feature type="non-terminal residue" evidence="1">
    <location>
        <position position="1"/>
    </location>
</feature>
<evidence type="ECO:0000313" key="2">
    <source>
        <dbReference type="Proteomes" id="UP001057452"/>
    </source>
</evidence>
<gene>
    <name evidence="1" type="ORF">KUCAC02_028596</name>
</gene>
<evidence type="ECO:0000313" key="1">
    <source>
        <dbReference type="EMBL" id="KAI4820624.1"/>
    </source>
</evidence>
<accession>A0ACB9X4C4</accession>
<proteinExistence type="predicted"/>
<name>A0ACB9X4C4_CHAAC</name>
<keyword evidence="2" id="KW-1185">Reference proteome</keyword>
<feature type="non-terminal residue" evidence="1">
    <location>
        <position position="71"/>
    </location>
</feature>
<sequence length="71" mass="7764">STSSLFMRVFVRNVDGFLRLTHAFCLERSSPVRAGPNGTCVYTASQARLGGPIFTPRCFPKKTSCRGPSPK</sequence>
<comment type="caution">
    <text evidence="1">The sequence shown here is derived from an EMBL/GenBank/DDBJ whole genome shotgun (WGS) entry which is preliminary data.</text>
</comment>
<dbReference type="EMBL" id="CM043793">
    <property type="protein sequence ID" value="KAI4820624.1"/>
    <property type="molecule type" value="Genomic_DNA"/>
</dbReference>
<organism evidence="1 2">
    <name type="scientific">Chaenocephalus aceratus</name>
    <name type="common">Blackfin icefish</name>
    <name type="synonym">Chaenichthys aceratus</name>
    <dbReference type="NCBI Taxonomy" id="36190"/>
    <lineage>
        <taxon>Eukaryota</taxon>
        <taxon>Metazoa</taxon>
        <taxon>Chordata</taxon>
        <taxon>Craniata</taxon>
        <taxon>Vertebrata</taxon>
        <taxon>Euteleostomi</taxon>
        <taxon>Actinopterygii</taxon>
        <taxon>Neopterygii</taxon>
        <taxon>Teleostei</taxon>
        <taxon>Neoteleostei</taxon>
        <taxon>Acanthomorphata</taxon>
        <taxon>Eupercaria</taxon>
        <taxon>Perciformes</taxon>
        <taxon>Notothenioidei</taxon>
        <taxon>Channichthyidae</taxon>
        <taxon>Chaenocephalus</taxon>
    </lineage>
</organism>
<dbReference type="Proteomes" id="UP001057452">
    <property type="component" value="Chromosome 9"/>
</dbReference>